<reference evidence="10" key="1">
    <citation type="submission" date="2021-10" db="EMBL/GenBank/DDBJ databases">
        <title>Tropical sea cucumber genome reveals ecological adaptation and Cuvierian tubules defense mechanism.</title>
        <authorList>
            <person name="Chen T."/>
        </authorList>
    </citation>
    <scope>NUCLEOTIDE SEQUENCE</scope>
    <source>
        <strain evidence="10">Nanhai2018</strain>
        <tissue evidence="10">Muscle</tissue>
    </source>
</reference>
<evidence type="ECO:0000256" key="8">
    <source>
        <dbReference type="ARBA" id="ARBA00023180"/>
    </source>
</evidence>
<dbReference type="PANTHER" id="PTHR12137:SF54">
    <property type="entry name" value="CARBOHYDRATE SULFOTRANSFERASE"/>
    <property type="match status" value="1"/>
</dbReference>
<evidence type="ECO:0000313" key="10">
    <source>
        <dbReference type="EMBL" id="KAJ8043390.1"/>
    </source>
</evidence>
<dbReference type="InterPro" id="IPR018011">
    <property type="entry name" value="Carb_sulfotrans_8-10"/>
</dbReference>
<comment type="caution">
    <text evidence="10">The sequence shown here is derived from an EMBL/GenBank/DDBJ whole genome shotgun (WGS) entry which is preliminary data.</text>
</comment>
<dbReference type="AlphaFoldDB" id="A0A9Q1CEC6"/>
<sequence>MEWKKWNYIILVLTSITMMLLPYYGMISSDNILKSHVMRGYNESLAIPRPKTATQVANITEMWKEQKVRLNRIKTVCERLNRTQTFTPPKAYTLRLLVNDHDKVLFGYIPKVGCTTWKGVFSRTKRAYSEKTYWRLSGFDEMEREKRLRTYKKVLFVRDPIIRFLSAYLSKFRNLKNLQKTWEKMYGFKILELYRPGSEELLKKARALPADERPFLNVTLTEFIRFITYLGDTYVLHEISDHWLPQHIVSHVCEIPYDFIGKYENLASEAPFMLNWVGMTSVVQFPEIHASTATTKLVHGYSNVPLAVIEDLRKYYSLDFELFGYHSTESIAKVINGFFHIDLSE</sequence>
<name>A0A9Q1CEC6_HOLLE</name>
<dbReference type="GO" id="GO:0016051">
    <property type="term" value="P:carbohydrate biosynthetic process"/>
    <property type="evidence" value="ECO:0007669"/>
    <property type="project" value="InterPro"/>
</dbReference>
<accession>A0A9Q1CEC6</accession>
<proteinExistence type="inferred from homology"/>
<keyword evidence="3 9" id="KW-0808">Transferase</keyword>
<evidence type="ECO:0000256" key="6">
    <source>
        <dbReference type="ARBA" id="ARBA00023034"/>
    </source>
</evidence>
<dbReference type="Pfam" id="PF03567">
    <property type="entry name" value="Sulfotransfer_2"/>
    <property type="match status" value="1"/>
</dbReference>
<dbReference type="InterPro" id="IPR005331">
    <property type="entry name" value="Sulfotransferase"/>
</dbReference>
<dbReference type="OrthoDB" id="2019940at2759"/>
<keyword evidence="4 9" id="KW-0812">Transmembrane</keyword>
<evidence type="ECO:0000256" key="2">
    <source>
        <dbReference type="ARBA" id="ARBA00006339"/>
    </source>
</evidence>
<keyword evidence="6 9" id="KW-0333">Golgi apparatus</keyword>
<dbReference type="GO" id="GO:0008146">
    <property type="term" value="F:sulfotransferase activity"/>
    <property type="evidence" value="ECO:0007669"/>
    <property type="project" value="InterPro"/>
</dbReference>
<keyword evidence="9" id="KW-0735">Signal-anchor</keyword>
<dbReference type="Proteomes" id="UP001152320">
    <property type="component" value="Chromosome 4"/>
</dbReference>
<dbReference type="PANTHER" id="PTHR12137">
    <property type="entry name" value="CARBOHYDRATE SULFOTRANSFERASE"/>
    <property type="match status" value="1"/>
</dbReference>
<comment type="subcellular location">
    <subcellularLocation>
        <location evidence="1 9">Golgi apparatus membrane</location>
        <topology evidence="1 9">Single-pass type II membrane protein</topology>
    </subcellularLocation>
</comment>
<keyword evidence="7 9" id="KW-0472">Membrane</keyword>
<dbReference type="EMBL" id="JAIZAY010000004">
    <property type="protein sequence ID" value="KAJ8043390.1"/>
    <property type="molecule type" value="Genomic_DNA"/>
</dbReference>
<evidence type="ECO:0000256" key="5">
    <source>
        <dbReference type="ARBA" id="ARBA00022989"/>
    </source>
</evidence>
<comment type="similarity">
    <text evidence="2 9">Belongs to the sulfotransferase 2 family.</text>
</comment>
<evidence type="ECO:0000256" key="7">
    <source>
        <dbReference type="ARBA" id="ARBA00023136"/>
    </source>
</evidence>
<evidence type="ECO:0000256" key="1">
    <source>
        <dbReference type="ARBA" id="ARBA00004323"/>
    </source>
</evidence>
<evidence type="ECO:0000313" key="11">
    <source>
        <dbReference type="Proteomes" id="UP001152320"/>
    </source>
</evidence>
<dbReference type="EC" id="2.8.2.-" evidence="9"/>
<keyword evidence="9" id="KW-0119">Carbohydrate metabolism</keyword>
<evidence type="ECO:0000256" key="3">
    <source>
        <dbReference type="ARBA" id="ARBA00022679"/>
    </source>
</evidence>
<gene>
    <name evidence="10" type="ORF">HOLleu_10451</name>
</gene>
<evidence type="ECO:0000256" key="4">
    <source>
        <dbReference type="ARBA" id="ARBA00022692"/>
    </source>
</evidence>
<keyword evidence="11" id="KW-1185">Reference proteome</keyword>
<keyword evidence="8 9" id="KW-0325">Glycoprotein</keyword>
<protein>
    <recommendedName>
        <fullName evidence="9">Carbohydrate sulfotransferase</fullName>
        <ecNumber evidence="9">2.8.2.-</ecNumber>
    </recommendedName>
</protein>
<keyword evidence="5 9" id="KW-1133">Transmembrane helix</keyword>
<dbReference type="GO" id="GO:0000139">
    <property type="term" value="C:Golgi membrane"/>
    <property type="evidence" value="ECO:0007669"/>
    <property type="project" value="UniProtKB-SubCell"/>
</dbReference>
<feature type="transmembrane region" description="Helical" evidence="9">
    <location>
        <begin position="6"/>
        <end position="25"/>
    </location>
</feature>
<organism evidence="10 11">
    <name type="scientific">Holothuria leucospilota</name>
    <name type="common">Black long sea cucumber</name>
    <name type="synonym">Mertensiothuria leucospilota</name>
    <dbReference type="NCBI Taxonomy" id="206669"/>
    <lineage>
        <taxon>Eukaryota</taxon>
        <taxon>Metazoa</taxon>
        <taxon>Echinodermata</taxon>
        <taxon>Eleutherozoa</taxon>
        <taxon>Echinozoa</taxon>
        <taxon>Holothuroidea</taxon>
        <taxon>Aspidochirotacea</taxon>
        <taxon>Aspidochirotida</taxon>
        <taxon>Holothuriidae</taxon>
        <taxon>Holothuria</taxon>
    </lineage>
</organism>
<evidence type="ECO:0000256" key="9">
    <source>
        <dbReference type="RuleBase" id="RU364020"/>
    </source>
</evidence>